<dbReference type="CDD" id="cd00067">
    <property type="entry name" value="GAL4"/>
    <property type="match status" value="1"/>
</dbReference>
<feature type="compositionally biased region" description="Low complexity" evidence="6">
    <location>
        <begin position="1"/>
        <end position="16"/>
    </location>
</feature>
<evidence type="ECO:0000256" key="1">
    <source>
        <dbReference type="ARBA" id="ARBA00004123"/>
    </source>
</evidence>
<dbReference type="InterPro" id="IPR007219">
    <property type="entry name" value="XnlR_reg_dom"/>
</dbReference>
<keyword evidence="5" id="KW-0539">Nucleus</keyword>
<reference evidence="8" key="1">
    <citation type="journal article" date="2020" name="BMC Genomics">
        <title>Correction to: Identification and distribution of gene clusters required for synthesis of sphingolipid metabolism inhibitors in diverse species of the filamentous fungus Fusarium.</title>
        <authorList>
            <person name="Kim H.S."/>
            <person name="Lohmar J.M."/>
            <person name="Busman M."/>
            <person name="Brown D.W."/>
            <person name="Naumann T.A."/>
            <person name="Divon H.H."/>
            <person name="Lysoe E."/>
            <person name="Uhlig S."/>
            <person name="Proctor R.H."/>
        </authorList>
    </citation>
    <scope>NUCLEOTIDE SEQUENCE</scope>
    <source>
        <strain evidence="8">NRRL 45417</strain>
    </source>
</reference>
<comment type="caution">
    <text evidence="8">The sequence shown here is derived from an EMBL/GenBank/DDBJ whole genome shotgun (WGS) entry which is preliminary data.</text>
</comment>
<evidence type="ECO:0000256" key="4">
    <source>
        <dbReference type="ARBA" id="ARBA00023163"/>
    </source>
</evidence>
<dbReference type="GO" id="GO:0006351">
    <property type="term" value="P:DNA-templated transcription"/>
    <property type="evidence" value="ECO:0007669"/>
    <property type="project" value="InterPro"/>
</dbReference>
<evidence type="ECO:0000256" key="5">
    <source>
        <dbReference type="ARBA" id="ARBA00023242"/>
    </source>
</evidence>
<feature type="domain" description="Xylanolytic transcriptional activator regulatory" evidence="7">
    <location>
        <begin position="127"/>
        <end position="245"/>
    </location>
</feature>
<accession>A0A8H4SSM9</accession>
<evidence type="ECO:0000313" key="8">
    <source>
        <dbReference type="EMBL" id="KAF4944888.1"/>
    </source>
</evidence>
<keyword evidence="2" id="KW-0479">Metal-binding</keyword>
<dbReference type="CDD" id="cd12148">
    <property type="entry name" value="fungal_TF_MHR"/>
    <property type="match status" value="1"/>
</dbReference>
<evidence type="ECO:0000256" key="3">
    <source>
        <dbReference type="ARBA" id="ARBA00023015"/>
    </source>
</evidence>
<evidence type="ECO:0000313" key="9">
    <source>
        <dbReference type="Proteomes" id="UP000604273"/>
    </source>
</evidence>
<reference evidence="8" key="2">
    <citation type="submission" date="2020-05" db="EMBL/GenBank/DDBJ databases">
        <authorList>
            <person name="Kim H.-S."/>
            <person name="Proctor R.H."/>
            <person name="Brown D.W."/>
        </authorList>
    </citation>
    <scope>NUCLEOTIDE SEQUENCE</scope>
    <source>
        <strain evidence="8">NRRL 45417</strain>
    </source>
</reference>
<feature type="region of interest" description="Disordered" evidence="6">
    <location>
        <begin position="1"/>
        <end position="21"/>
    </location>
</feature>
<proteinExistence type="predicted"/>
<dbReference type="GO" id="GO:0000981">
    <property type="term" value="F:DNA-binding transcription factor activity, RNA polymerase II-specific"/>
    <property type="evidence" value="ECO:0007669"/>
    <property type="project" value="InterPro"/>
</dbReference>
<dbReference type="Proteomes" id="UP000604273">
    <property type="component" value="Unassembled WGS sequence"/>
</dbReference>
<dbReference type="OrthoDB" id="3862662at2759"/>
<name>A0A8H4SSM9_9HYPO</name>
<dbReference type="Pfam" id="PF04082">
    <property type="entry name" value="Fungal_trans"/>
    <property type="match status" value="1"/>
</dbReference>
<comment type="subcellular location">
    <subcellularLocation>
        <location evidence="1">Nucleus</location>
    </subcellularLocation>
</comment>
<dbReference type="GO" id="GO:0003677">
    <property type="term" value="F:DNA binding"/>
    <property type="evidence" value="ECO:0007669"/>
    <property type="project" value="InterPro"/>
</dbReference>
<dbReference type="GO" id="GO:0008270">
    <property type="term" value="F:zinc ion binding"/>
    <property type="evidence" value="ECO:0007669"/>
    <property type="project" value="InterPro"/>
</dbReference>
<protein>
    <recommendedName>
        <fullName evidence="7">Xylanolytic transcriptional activator regulatory domain-containing protein</fullName>
    </recommendedName>
</protein>
<dbReference type="PANTHER" id="PTHR47338">
    <property type="entry name" value="ZN(II)2CYS6 TRANSCRIPTION FACTOR (EUROFUNG)-RELATED"/>
    <property type="match status" value="1"/>
</dbReference>
<organism evidence="8 9">
    <name type="scientific">Fusarium gaditjirri</name>
    <dbReference type="NCBI Taxonomy" id="282569"/>
    <lineage>
        <taxon>Eukaryota</taxon>
        <taxon>Fungi</taxon>
        <taxon>Dikarya</taxon>
        <taxon>Ascomycota</taxon>
        <taxon>Pezizomycotina</taxon>
        <taxon>Sordariomycetes</taxon>
        <taxon>Hypocreomycetidae</taxon>
        <taxon>Hypocreales</taxon>
        <taxon>Nectriaceae</taxon>
        <taxon>Fusarium</taxon>
        <taxon>Fusarium nisikadoi species complex</taxon>
    </lineage>
</organism>
<dbReference type="AlphaFoldDB" id="A0A8H4SSM9"/>
<keyword evidence="9" id="KW-1185">Reference proteome</keyword>
<gene>
    <name evidence="8" type="ORF">FGADI_12370</name>
</gene>
<evidence type="ECO:0000259" key="7">
    <source>
        <dbReference type="Pfam" id="PF04082"/>
    </source>
</evidence>
<evidence type="ECO:0000256" key="6">
    <source>
        <dbReference type="SAM" id="MobiDB-lite"/>
    </source>
</evidence>
<dbReference type="InterPro" id="IPR001138">
    <property type="entry name" value="Zn2Cys6_DnaBD"/>
</dbReference>
<keyword evidence="3" id="KW-0805">Transcription regulation</keyword>
<keyword evidence="4" id="KW-0804">Transcription</keyword>
<sequence>MKHTSSCSSVSPLTPSAATKRARDEVRAGVITCSKQKRKWSRDLPACALCQKLERTCQYIAEDASIRLKHRNLSTSERRRTNFPALFFLDTYIFKRRDHRYQWPDTLLPLEFLEQVRDSAAAQHYADLYFISIHTSFPIVSKRNLYRQLSNAEYGLSADTTLLVIAMKLHCAQSDEAGEVYAVAKRCYAYMEANVIVSVKVLQAYLLVGLYEIAHAIYRAAYLTIGGCSRLGHALGIHDRKRAAQLMPTEPAISASLAVSISALPVSPYARSCQASHLLSRVLTHIDERIIEVEYHYSQTLQIHRTLRSFSTGITQQLESTQQTQLYTAAAICYSAEVAIYDNYSCAVLDHVGGVGIAVQLEMQEIALSRLREVCATVHLFGCQIAETIQAKGFLNISPLLADCLYQATRQMIWYVHDVGSSPDIEKLVDDNTEMLQILGRKWEVAISWKRRKDTLTASEQDLRRIAAGGSAAELLR</sequence>
<evidence type="ECO:0000256" key="2">
    <source>
        <dbReference type="ARBA" id="ARBA00022723"/>
    </source>
</evidence>
<dbReference type="GO" id="GO:0005634">
    <property type="term" value="C:nucleus"/>
    <property type="evidence" value="ECO:0007669"/>
    <property type="project" value="UniProtKB-SubCell"/>
</dbReference>
<dbReference type="EMBL" id="JABFAI010000394">
    <property type="protein sequence ID" value="KAF4944888.1"/>
    <property type="molecule type" value="Genomic_DNA"/>
</dbReference>
<dbReference type="InterPro" id="IPR050815">
    <property type="entry name" value="TF_fung"/>
</dbReference>
<dbReference type="PANTHER" id="PTHR47338:SF20">
    <property type="entry name" value="ZN(II)2CYS6 TRANSCRIPTION FACTOR (EUROFUNG)"/>
    <property type="match status" value="1"/>
</dbReference>